<dbReference type="Pfam" id="PF04978">
    <property type="entry name" value="MST"/>
    <property type="match status" value="1"/>
</dbReference>
<dbReference type="OrthoDB" id="4548523at2"/>
<dbReference type="SUPFAM" id="SSF109854">
    <property type="entry name" value="DinB/YfiT-like putative metalloenzymes"/>
    <property type="match status" value="1"/>
</dbReference>
<dbReference type="InterPro" id="IPR034660">
    <property type="entry name" value="DinB/YfiT-like"/>
</dbReference>
<evidence type="ECO:0000313" key="1">
    <source>
        <dbReference type="EMBL" id="SCL28155.1"/>
    </source>
</evidence>
<sequence>MTPPDVSTTPVDGSMSEQPARAFGWSDMFVHPDEDPRADGGFEGERGTLVGYLRDQRLTLELKCAGLDAEQLARRSVPPSTMSLLGLLRHMAEVERGWFRRTMAGLDAPRIWCTEADPDADFDGAVADPEVVTEAWRAWRAEVEFAERFVAEAVDLGIAGRRGEEDHPLRSVLVHMIEEYARHNGHADLLRERIDGRVGQ</sequence>
<dbReference type="Proteomes" id="UP000199699">
    <property type="component" value="Unassembled WGS sequence"/>
</dbReference>
<keyword evidence="2" id="KW-1185">Reference proteome</keyword>
<name>A0A1C6SFB5_9ACTN</name>
<dbReference type="Gene3D" id="1.20.120.450">
    <property type="entry name" value="dinb family like domain"/>
    <property type="match status" value="1"/>
</dbReference>
<dbReference type="EMBL" id="FMHT01000003">
    <property type="protein sequence ID" value="SCL28155.1"/>
    <property type="molecule type" value="Genomic_DNA"/>
</dbReference>
<protein>
    <submittedName>
        <fullName evidence="1">Uncharacterized damage-inducible protein DinB (Forms a four-helix bundle)</fullName>
    </submittedName>
</protein>
<proteinExistence type="predicted"/>
<gene>
    <name evidence="1" type="ORF">GA0070616_3639</name>
</gene>
<dbReference type="STRING" id="145857.GA0070616_3639"/>
<accession>A0A1C6SFB5</accession>
<reference evidence="1 2" key="1">
    <citation type="submission" date="2016-06" db="EMBL/GenBank/DDBJ databases">
        <authorList>
            <person name="Kjaerup R.B."/>
            <person name="Dalgaard T.S."/>
            <person name="Juul-Madsen H.R."/>
        </authorList>
    </citation>
    <scope>NUCLEOTIDE SEQUENCE [LARGE SCALE GENOMIC DNA]</scope>
    <source>
        <strain evidence="1 2">DSM 43818</strain>
    </source>
</reference>
<dbReference type="AlphaFoldDB" id="A0A1C6SFB5"/>
<dbReference type="RefSeq" id="WP_091083827.1">
    <property type="nucleotide sequence ID" value="NZ_FMHT01000003.1"/>
</dbReference>
<organism evidence="1 2">
    <name type="scientific">Micromonospora nigra</name>
    <dbReference type="NCBI Taxonomy" id="145857"/>
    <lineage>
        <taxon>Bacteria</taxon>
        <taxon>Bacillati</taxon>
        <taxon>Actinomycetota</taxon>
        <taxon>Actinomycetes</taxon>
        <taxon>Micromonosporales</taxon>
        <taxon>Micromonosporaceae</taxon>
        <taxon>Micromonospora</taxon>
    </lineage>
</organism>
<evidence type="ECO:0000313" key="2">
    <source>
        <dbReference type="Proteomes" id="UP000199699"/>
    </source>
</evidence>
<dbReference type="InterPro" id="IPR007061">
    <property type="entry name" value="MST-like"/>
</dbReference>